<dbReference type="Gene3D" id="1.25.40.20">
    <property type="entry name" value="Ankyrin repeat-containing domain"/>
    <property type="match status" value="1"/>
</dbReference>
<dbReference type="PROSITE" id="PS50297">
    <property type="entry name" value="ANK_REP_REGION"/>
    <property type="match status" value="1"/>
</dbReference>
<feature type="compositionally biased region" description="Low complexity" evidence="3">
    <location>
        <begin position="550"/>
        <end position="563"/>
    </location>
</feature>
<feature type="domain" description="GPI inositol-deacylase winged helix" evidence="4">
    <location>
        <begin position="737"/>
        <end position="810"/>
    </location>
</feature>
<protein>
    <submittedName>
        <fullName evidence="6">Uncharacterized protein</fullName>
    </submittedName>
</protein>
<name>A0A6A6JM40_WESOR</name>
<keyword evidence="1" id="KW-0677">Repeat</keyword>
<dbReference type="PANTHER" id="PTHR10039:SF14">
    <property type="entry name" value="NACHT DOMAIN-CONTAINING PROTEIN"/>
    <property type="match status" value="1"/>
</dbReference>
<feature type="compositionally biased region" description="Polar residues" evidence="3">
    <location>
        <begin position="532"/>
        <end position="542"/>
    </location>
</feature>
<evidence type="ECO:0000259" key="5">
    <source>
        <dbReference type="Pfam" id="PF24883"/>
    </source>
</evidence>
<organism evidence="6 7">
    <name type="scientific">Westerdykella ornata</name>
    <dbReference type="NCBI Taxonomy" id="318751"/>
    <lineage>
        <taxon>Eukaryota</taxon>
        <taxon>Fungi</taxon>
        <taxon>Dikarya</taxon>
        <taxon>Ascomycota</taxon>
        <taxon>Pezizomycotina</taxon>
        <taxon>Dothideomycetes</taxon>
        <taxon>Pleosporomycetidae</taxon>
        <taxon>Pleosporales</taxon>
        <taxon>Sporormiaceae</taxon>
        <taxon>Westerdykella</taxon>
    </lineage>
</organism>
<feature type="domain" description="Nephrocystin 3-like N-terminal" evidence="5">
    <location>
        <begin position="90"/>
        <end position="245"/>
    </location>
</feature>
<evidence type="ECO:0000259" key="4">
    <source>
        <dbReference type="Pfam" id="PF22939"/>
    </source>
</evidence>
<dbReference type="InterPro" id="IPR002110">
    <property type="entry name" value="Ankyrin_rpt"/>
</dbReference>
<feature type="compositionally biased region" description="Polar residues" evidence="3">
    <location>
        <begin position="481"/>
        <end position="506"/>
    </location>
</feature>
<dbReference type="InterPro" id="IPR036770">
    <property type="entry name" value="Ankyrin_rpt-contain_sf"/>
</dbReference>
<evidence type="ECO:0000313" key="6">
    <source>
        <dbReference type="EMBL" id="KAF2277304.1"/>
    </source>
</evidence>
<feature type="region of interest" description="Disordered" evidence="3">
    <location>
        <begin position="468"/>
        <end position="597"/>
    </location>
</feature>
<dbReference type="RefSeq" id="XP_033654843.1">
    <property type="nucleotide sequence ID" value="XM_033794417.1"/>
</dbReference>
<dbReference type="AlphaFoldDB" id="A0A6A6JM40"/>
<dbReference type="SMART" id="SM00248">
    <property type="entry name" value="ANK"/>
    <property type="match status" value="3"/>
</dbReference>
<feature type="compositionally biased region" description="Low complexity" evidence="3">
    <location>
        <begin position="356"/>
        <end position="367"/>
    </location>
</feature>
<dbReference type="GeneID" id="54547592"/>
<dbReference type="PROSITE" id="PS50088">
    <property type="entry name" value="ANK_REPEAT"/>
    <property type="match status" value="1"/>
</dbReference>
<dbReference type="Pfam" id="PF24883">
    <property type="entry name" value="NPHP3_N"/>
    <property type="match status" value="1"/>
</dbReference>
<dbReference type="EMBL" id="ML986490">
    <property type="protein sequence ID" value="KAF2277304.1"/>
    <property type="molecule type" value="Genomic_DNA"/>
</dbReference>
<keyword evidence="2" id="KW-0040">ANK repeat</keyword>
<dbReference type="SUPFAM" id="SSF48403">
    <property type="entry name" value="Ankyrin repeat"/>
    <property type="match status" value="1"/>
</dbReference>
<keyword evidence="7" id="KW-1185">Reference proteome</keyword>
<dbReference type="InterPro" id="IPR056884">
    <property type="entry name" value="NPHP3-like_N"/>
</dbReference>
<reference evidence="6" key="1">
    <citation type="journal article" date="2020" name="Stud. Mycol.">
        <title>101 Dothideomycetes genomes: a test case for predicting lifestyles and emergence of pathogens.</title>
        <authorList>
            <person name="Haridas S."/>
            <person name="Albert R."/>
            <person name="Binder M."/>
            <person name="Bloem J."/>
            <person name="Labutti K."/>
            <person name="Salamov A."/>
            <person name="Andreopoulos B."/>
            <person name="Baker S."/>
            <person name="Barry K."/>
            <person name="Bills G."/>
            <person name="Bluhm B."/>
            <person name="Cannon C."/>
            <person name="Castanera R."/>
            <person name="Culley D."/>
            <person name="Daum C."/>
            <person name="Ezra D."/>
            <person name="Gonzalez J."/>
            <person name="Henrissat B."/>
            <person name="Kuo A."/>
            <person name="Liang C."/>
            <person name="Lipzen A."/>
            <person name="Lutzoni F."/>
            <person name="Magnuson J."/>
            <person name="Mondo S."/>
            <person name="Nolan M."/>
            <person name="Ohm R."/>
            <person name="Pangilinan J."/>
            <person name="Park H.-J."/>
            <person name="Ramirez L."/>
            <person name="Alfaro M."/>
            <person name="Sun H."/>
            <person name="Tritt A."/>
            <person name="Yoshinaga Y."/>
            <person name="Zwiers L.-H."/>
            <person name="Turgeon B."/>
            <person name="Goodwin S."/>
            <person name="Spatafora J."/>
            <person name="Crous P."/>
            <person name="Grigoriev I."/>
        </authorList>
    </citation>
    <scope>NUCLEOTIDE SEQUENCE</scope>
    <source>
        <strain evidence="6">CBS 379.55</strain>
    </source>
</reference>
<feature type="compositionally biased region" description="Polar residues" evidence="3">
    <location>
        <begin position="564"/>
        <end position="589"/>
    </location>
</feature>
<dbReference type="Pfam" id="PF12796">
    <property type="entry name" value="Ank_2"/>
    <property type="match status" value="1"/>
</dbReference>
<dbReference type="Pfam" id="PF22939">
    <property type="entry name" value="WHD_GPIID"/>
    <property type="match status" value="1"/>
</dbReference>
<proteinExistence type="predicted"/>
<sequence>MASMASTKHSKGHIHQAANYLHGKFENHGVQWNGSNVTVSGDVIFNTPHLGRDDQTLEREARKALCYNFRDPIDDRRSILSRKPRMITATCDWIIDDPRYKHWRNVRTRSQLLWVSGGQARGKTMLAIFLSQQFDKLAQHASEITVLYYFIERQDNRDTASHVLRGLIRRLIAVRKELTKYLVEYYEDSGSDLFGPNYIETLWRVFEEMIRDPIAGQVYCIIDGLDGCKEESLQRLVGLVRDFFLDEPQVVVDEGVPTDNYGSSNVPKTGKIGQKTGSGLKMLLVSREEPEWLLEYLRDFPRIPIGGGPSKKAGKAGVSSAQPAKRPPRLKEVASTIIRKQTLQKTEKNETVAEGSSATSSNNPPSTLAQVVPTVSSPAPPYSALASPLVGTNPPWPGNNQLVYNSGALALTSGPIPTNEQSATQAGKSSGQNLALTLLASMPTDASVAQQTLLSSLSLQPAVSTSSPQHQLVSTGAPLSLPSTQPITTASSQPPGALSATQYSVETVSTASSGISTSTSTQSATTSPPSIHTSGPSYQQYGVSIPTDLSHAAVSAQQQSTAANLGQPSFTNAAHPDQVTSKPSDTTQNAASVTASSSSAAVSTSASLFQGVPYTTEPADYIDERPSAPTEHQEAEEVHIAEDEMDEDYNPSLRVYIEAKIEELAQERQFPTEVQSFICAALEYRGDGTFLWVDFAIEEIKKVHVDNMEETCNSLPPTLEDMYARILLNIPQHLVDLAIGLLRWTICARRPMDLMELWIALNLSHYSCQDAIEYIKATILACGNMFSIQTEDHTVNLIHQSLVDFLTSDSSVLMHDPRLSRFHIIPSQIHGDITTFCISYLESGPFNHHPICQFENAMVYNQHIMTYPFLPYAASFWPDHLKEASNPYLNLSSPFFLPKSIARKNWWITYWAFTTGKATLSAPRNFTVLHLAAYLDLVAVAQQVFQRGELKSRLNKRDSHGNAPLDYTVARGNIAMFQFLLMHNAKQEPLGETPLELAVRKGQKEMVALLLDMGWDVNLRAKQETPLGSLWTLARWLPGAYSEGLDLNVDTWHMTFRDIVAA</sequence>
<evidence type="ECO:0000256" key="2">
    <source>
        <dbReference type="PROSITE-ProRule" id="PRU00023"/>
    </source>
</evidence>
<evidence type="ECO:0000313" key="7">
    <source>
        <dbReference type="Proteomes" id="UP000800097"/>
    </source>
</evidence>
<accession>A0A6A6JM40</accession>
<evidence type="ECO:0000256" key="1">
    <source>
        <dbReference type="ARBA" id="ARBA00022737"/>
    </source>
</evidence>
<dbReference type="Proteomes" id="UP000800097">
    <property type="component" value="Unassembled WGS sequence"/>
</dbReference>
<dbReference type="OrthoDB" id="3787273at2759"/>
<feature type="repeat" description="ANK" evidence="2">
    <location>
        <begin position="990"/>
        <end position="1022"/>
    </location>
</feature>
<feature type="region of interest" description="Disordered" evidence="3">
    <location>
        <begin position="307"/>
        <end position="374"/>
    </location>
</feature>
<gene>
    <name evidence="6" type="ORF">EI97DRAFT_287246</name>
</gene>
<dbReference type="PANTHER" id="PTHR10039">
    <property type="entry name" value="AMELOGENIN"/>
    <property type="match status" value="1"/>
</dbReference>
<feature type="compositionally biased region" description="Low complexity" evidence="3">
    <location>
        <begin position="507"/>
        <end position="531"/>
    </location>
</feature>
<dbReference type="InterPro" id="IPR054471">
    <property type="entry name" value="GPIID_WHD"/>
</dbReference>
<evidence type="ECO:0000256" key="3">
    <source>
        <dbReference type="SAM" id="MobiDB-lite"/>
    </source>
</evidence>